<evidence type="ECO:0000313" key="3">
    <source>
        <dbReference type="Proteomes" id="UP000250235"/>
    </source>
</evidence>
<dbReference type="Proteomes" id="UP000250235">
    <property type="component" value="Unassembled WGS sequence"/>
</dbReference>
<reference evidence="2 3" key="1">
    <citation type="journal article" date="2015" name="Proc. Natl. Acad. Sci. U.S.A.">
        <title>The resurrection genome of Boea hygrometrica: A blueprint for survival of dehydration.</title>
        <authorList>
            <person name="Xiao L."/>
            <person name="Yang G."/>
            <person name="Zhang L."/>
            <person name="Yang X."/>
            <person name="Zhao S."/>
            <person name="Ji Z."/>
            <person name="Zhou Q."/>
            <person name="Hu M."/>
            <person name="Wang Y."/>
            <person name="Chen M."/>
            <person name="Xu Y."/>
            <person name="Jin H."/>
            <person name="Xiao X."/>
            <person name="Hu G."/>
            <person name="Bao F."/>
            <person name="Hu Y."/>
            <person name="Wan P."/>
            <person name="Li L."/>
            <person name="Deng X."/>
            <person name="Kuang T."/>
            <person name="Xiang C."/>
            <person name="Zhu J.K."/>
            <person name="Oliver M.J."/>
            <person name="He Y."/>
        </authorList>
    </citation>
    <scope>NUCLEOTIDE SEQUENCE [LARGE SCALE GENOMIC DNA]</scope>
    <source>
        <strain evidence="3">cv. XS01</strain>
    </source>
</reference>
<evidence type="ECO:0000313" key="2">
    <source>
        <dbReference type="EMBL" id="KZV24574.1"/>
    </source>
</evidence>
<accession>A0A2Z7ARQ8</accession>
<keyword evidence="3" id="KW-1185">Reference proteome</keyword>
<protein>
    <submittedName>
        <fullName evidence="2">Uncharacterized protein</fullName>
    </submittedName>
</protein>
<dbReference type="AlphaFoldDB" id="A0A2Z7ARQ8"/>
<organism evidence="2 3">
    <name type="scientific">Dorcoceras hygrometricum</name>
    <dbReference type="NCBI Taxonomy" id="472368"/>
    <lineage>
        <taxon>Eukaryota</taxon>
        <taxon>Viridiplantae</taxon>
        <taxon>Streptophyta</taxon>
        <taxon>Embryophyta</taxon>
        <taxon>Tracheophyta</taxon>
        <taxon>Spermatophyta</taxon>
        <taxon>Magnoliopsida</taxon>
        <taxon>eudicotyledons</taxon>
        <taxon>Gunneridae</taxon>
        <taxon>Pentapetalae</taxon>
        <taxon>asterids</taxon>
        <taxon>lamiids</taxon>
        <taxon>Lamiales</taxon>
        <taxon>Gesneriaceae</taxon>
        <taxon>Didymocarpoideae</taxon>
        <taxon>Trichosporeae</taxon>
        <taxon>Loxocarpinae</taxon>
        <taxon>Dorcoceras</taxon>
    </lineage>
</organism>
<dbReference type="EMBL" id="KV012587">
    <property type="protein sequence ID" value="KZV24574.1"/>
    <property type="molecule type" value="Genomic_DNA"/>
</dbReference>
<sequence>MPGVLCRGRDDACLLTELSGVLPAIAVDNRQSGPRPEPRLLHQAALEALTNSARIDTPRKTRPKTIFRRSGGGDGDGGRRTAAAARMM</sequence>
<evidence type="ECO:0000256" key="1">
    <source>
        <dbReference type="SAM" id="MobiDB-lite"/>
    </source>
</evidence>
<proteinExistence type="predicted"/>
<name>A0A2Z7ARQ8_9LAMI</name>
<feature type="region of interest" description="Disordered" evidence="1">
    <location>
        <begin position="63"/>
        <end position="88"/>
    </location>
</feature>
<gene>
    <name evidence="2" type="ORF">F511_10215</name>
</gene>